<dbReference type="EMBL" id="NEVH01003743">
    <property type="protein sequence ID" value="PNF40281.1"/>
    <property type="molecule type" value="Genomic_DNA"/>
</dbReference>
<keyword evidence="1" id="KW-0472">Membrane</keyword>
<gene>
    <name evidence="2" type="ORF">B7P43_G06544</name>
</gene>
<protein>
    <submittedName>
        <fullName evidence="2">Uncharacterized protein</fullName>
    </submittedName>
</protein>
<organism evidence="2 3">
    <name type="scientific">Cryptotermes secundus</name>
    <dbReference type="NCBI Taxonomy" id="105785"/>
    <lineage>
        <taxon>Eukaryota</taxon>
        <taxon>Metazoa</taxon>
        <taxon>Ecdysozoa</taxon>
        <taxon>Arthropoda</taxon>
        <taxon>Hexapoda</taxon>
        <taxon>Insecta</taxon>
        <taxon>Pterygota</taxon>
        <taxon>Neoptera</taxon>
        <taxon>Polyneoptera</taxon>
        <taxon>Dictyoptera</taxon>
        <taxon>Blattodea</taxon>
        <taxon>Blattoidea</taxon>
        <taxon>Termitoidae</taxon>
        <taxon>Kalotermitidae</taxon>
        <taxon>Cryptotermitinae</taxon>
        <taxon>Cryptotermes</taxon>
    </lineage>
</organism>
<sequence>MEPGGSSLFSQKPLGLPSGLLPSGFPTNILYAFLISPIRATYPIHLILLDLIILFILREEYKLRSSSLCSFLQPPVTSSTPEYEKTVLIFRPSLYMYEYERAPS</sequence>
<reference evidence="2 3" key="1">
    <citation type="submission" date="2017-12" db="EMBL/GenBank/DDBJ databases">
        <title>Hemimetabolous genomes reveal molecular basis of termite eusociality.</title>
        <authorList>
            <person name="Harrison M.C."/>
            <person name="Jongepier E."/>
            <person name="Robertson H.M."/>
            <person name="Arning N."/>
            <person name="Bitard-Feildel T."/>
            <person name="Chao H."/>
            <person name="Childers C.P."/>
            <person name="Dinh H."/>
            <person name="Doddapaneni H."/>
            <person name="Dugan S."/>
            <person name="Gowin J."/>
            <person name="Greiner C."/>
            <person name="Han Y."/>
            <person name="Hu H."/>
            <person name="Hughes D.S.T."/>
            <person name="Huylmans A.-K."/>
            <person name="Kemena C."/>
            <person name="Kremer L.P.M."/>
            <person name="Lee S.L."/>
            <person name="Lopez-Ezquerra A."/>
            <person name="Mallet L."/>
            <person name="Monroy-Kuhn J.M."/>
            <person name="Moser A."/>
            <person name="Murali S.C."/>
            <person name="Muzny D.M."/>
            <person name="Otani S."/>
            <person name="Piulachs M.-D."/>
            <person name="Poelchau M."/>
            <person name="Qu J."/>
            <person name="Schaub F."/>
            <person name="Wada-Katsumata A."/>
            <person name="Worley K.C."/>
            <person name="Xie Q."/>
            <person name="Ylla G."/>
            <person name="Poulsen M."/>
            <person name="Gibbs R.A."/>
            <person name="Schal C."/>
            <person name="Richards S."/>
            <person name="Belles X."/>
            <person name="Korb J."/>
            <person name="Bornberg-Bauer E."/>
        </authorList>
    </citation>
    <scope>NUCLEOTIDE SEQUENCE [LARGE SCALE GENOMIC DNA]</scope>
    <source>
        <tissue evidence="2">Whole body</tissue>
    </source>
</reference>
<name>A0A2J7RHH2_9NEOP</name>
<dbReference type="InParanoid" id="A0A2J7RHH2"/>
<dbReference type="AlphaFoldDB" id="A0A2J7RHH2"/>
<comment type="caution">
    <text evidence="2">The sequence shown here is derived from an EMBL/GenBank/DDBJ whole genome shotgun (WGS) entry which is preliminary data.</text>
</comment>
<evidence type="ECO:0000313" key="3">
    <source>
        <dbReference type="Proteomes" id="UP000235965"/>
    </source>
</evidence>
<evidence type="ECO:0000256" key="1">
    <source>
        <dbReference type="SAM" id="Phobius"/>
    </source>
</evidence>
<keyword evidence="1" id="KW-1133">Transmembrane helix</keyword>
<dbReference type="Proteomes" id="UP000235965">
    <property type="component" value="Unassembled WGS sequence"/>
</dbReference>
<evidence type="ECO:0000313" key="2">
    <source>
        <dbReference type="EMBL" id="PNF40281.1"/>
    </source>
</evidence>
<feature type="transmembrane region" description="Helical" evidence="1">
    <location>
        <begin position="29"/>
        <end position="57"/>
    </location>
</feature>
<keyword evidence="1" id="KW-0812">Transmembrane</keyword>
<proteinExistence type="predicted"/>
<keyword evidence="3" id="KW-1185">Reference proteome</keyword>
<accession>A0A2J7RHH2</accession>